<dbReference type="EMBL" id="QGMG01000995">
    <property type="protein sequence ID" value="TVY50817.1"/>
    <property type="molecule type" value="Genomic_DNA"/>
</dbReference>
<evidence type="ECO:0000313" key="2">
    <source>
        <dbReference type="EMBL" id="TVY50817.1"/>
    </source>
</evidence>
<reference evidence="2 3" key="1">
    <citation type="submission" date="2018-05" db="EMBL/GenBank/DDBJ databases">
        <title>Whole genome sequencing for identification of molecular markers to develop diagnostic detection tools for the regulated plant pathogen Lachnellula willkommii.</title>
        <authorList>
            <person name="Giroux E."/>
            <person name="Bilodeau G."/>
        </authorList>
    </citation>
    <scope>NUCLEOTIDE SEQUENCE [LARGE SCALE GENOMIC DNA]</scope>
    <source>
        <strain evidence="2 3">CBS 625.97</strain>
    </source>
</reference>
<organism evidence="2 3">
    <name type="scientific">Lachnellula cervina</name>
    <dbReference type="NCBI Taxonomy" id="1316786"/>
    <lineage>
        <taxon>Eukaryota</taxon>
        <taxon>Fungi</taxon>
        <taxon>Dikarya</taxon>
        <taxon>Ascomycota</taxon>
        <taxon>Pezizomycotina</taxon>
        <taxon>Leotiomycetes</taxon>
        <taxon>Helotiales</taxon>
        <taxon>Lachnaceae</taxon>
        <taxon>Lachnellula</taxon>
    </lineage>
</organism>
<sequence>MGSPVRLLGAVTTATASAIGRHGTICYTRRAVLGLQQQRRPLLTGSYAEGPTEPPLLTQTIPQHFSSVVSEYGDRTAVISRSQGEGGRLTYRELDEKSNVLARGLQERGVKKGDRVAVSLGNCWEFAVLTYSIFKLGAVLVPLNPAFNSTQVISALSHLEASHLIIGARHI</sequence>
<protein>
    <submittedName>
        <fullName evidence="2">Putative crotonobetaine/carnitine-CoA ligase</fullName>
    </submittedName>
</protein>
<accession>A0A7D8YYT9</accession>
<dbReference type="OrthoDB" id="10253115at2759"/>
<feature type="domain" description="AMP-dependent synthetase/ligase" evidence="1">
    <location>
        <begin position="68"/>
        <end position="166"/>
    </location>
</feature>
<dbReference type="Gene3D" id="3.40.50.980">
    <property type="match status" value="1"/>
</dbReference>
<dbReference type="Proteomes" id="UP000481288">
    <property type="component" value="Unassembled WGS sequence"/>
</dbReference>
<evidence type="ECO:0000259" key="1">
    <source>
        <dbReference type="Pfam" id="PF00501"/>
    </source>
</evidence>
<proteinExistence type="predicted"/>
<keyword evidence="3" id="KW-1185">Reference proteome</keyword>
<gene>
    <name evidence="2" type="primary">caiC</name>
    <name evidence="2" type="ORF">LCER1_G008606</name>
</gene>
<dbReference type="AlphaFoldDB" id="A0A7D8YYT9"/>
<comment type="caution">
    <text evidence="2">The sequence shown here is derived from an EMBL/GenBank/DDBJ whole genome shotgun (WGS) entry which is preliminary data.</text>
</comment>
<dbReference type="Pfam" id="PF00501">
    <property type="entry name" value="AMP-binding"/>
    <property type="match status" value="1"/>
</dbReference>
<dbReference type="InterPro" id="IPR050237">
    <property type="entry name" value="ATP-dep_AMP-bd_enzyme"/>
</dbReference>
<dbReference type="SUPFAM" id="SSF56801">
    <property type="entry name" value="Acetyl-CoA synthetase-like"/>
    <property type="match status" value="1"/>
</dbReference>
<name>A0A7D8YYT9_9HELO</name>
<keyword evidence="2" id="KW-0436">Ligase</keyword>
<dbReference type="InterPro" id="IPR000873">
    <property type="entry name" value="AMP-dep_synth/lig_dom"/>
</dbReference>
<evidence type="ECO:0000313" key="3">
    <source>
        <dbReference type="Proteomes" id="UP000481288"/>
    </source>
</evidence>
<dbReference type="PANTHER" id="PTHR43767:SF1">
    <property type="entry name" value="NONRIBOSOMAL PEPTIDE SYNTHASE PES1 (EUROFUNG)-RELATED"/>
    <property type="match status" value="1"/>
</dbReference>
<dbReference type="GO" id="GO:0016874">
    <property type="term" value="F:ligase activity"/>
    <property type="evidence" value="ECO:0007669"/>
    <property type="project" value="UniProtKB-KW"/>
</dbReference>
<dbReference type="PANTHER" id="PTHR43767">
    <property type="entry name" value="LONG-CHAIN-FATTY-ACID--COA LIGASE"/>
    <property type="match status" value="1"/>
</dbReference>